<keyword evidence="1" id="KW-0472">Membrane</keyword>
<protein>
    <submittedName>
        <fullName evidence="2">Uncharacterized protein</fullName>
    </submittedName>
</protein>
<keyword evidence="1" id="KW-0812">Transmembrane</keyword>
<dbReference type="KEGG" id="dpd:Deipe_2545"/>
<reference evidence="3" key="1">
    <citation type="submission" date="2012-03" db="EMBL/GenBank/DDBJ databases">
        <title>Complete sequence of chromosome of Deinococcus peraridilitoris DSM 19664.</title>
        <authorList>
            <person name="Lucas S."/>
            <person name="Copeland A."/>
            <person name="Lapidus A."/>
            <person name="Glavina del Rio T."/>
            <person name="Dalin E."/>
            <person name="Tice H."/>
            <person name="Bruce D."/>
            <person name="Goodwin L."/>
            <person name="Pitluck S."/>
            <person name="Peters L."/>
            <person name="Mikhailova N."/>
            <person name="Lu M."/>
            <person name="Kyrpides N."/>
            <person name="Mavromatis K."/>
            <person name="Ivanova N."/>
            <person name="Brettin T."/>
            <person name="Detter J.C."/>
            <person name="Han C."/>
            <person name="Larimer F."/>
            <person name="Land M."/>
            <person name="Hauser L."/>
            <person name="Markowitz V."/>
            <person name="Cheng J.-F."/>
            <person name="Hugenholtz P."/>
            <person name="Woyke T."/>
            <person name="Wu D."/>
            <person name="Pukall R."/>
            <person name="Steenblock K."/>
            <person name="Brambilla E."/>
            <person name="Klenk H.-P."/>
            <person name="Eisen J.A."/>
        </authorList>
    </citation>
    <scope>NUCLEOTIDE SEQUENCE [LARGE SCALE GENOMIC DNA]</scope>
    <source>
        <strain evidence="3">DSM 19664 / LMG 22246 / CIP 109416 / KR-200</strain>
    </source>
</reference>
<dbReference type="Proteomes" id="UP000010467">
    <property type="component" value="Chromosome"/>
</dbReference>
<dbReference type="STRING" id="937777.Deipe_2545"/>
<dbReference type="EMBL" id="CP003382">
    <property type="protein sequence ID" value="AFZ68010.1"/>
    <property type="molecule type" value="Genomic_DNA"/>
</dbReference>
<feature type="transmembrane region" description="Helical" evidence="1">
    <location>
        <begin position="95"/>
        <end position="116"/>
    </location>
</feature>
<proteinExistence type="predicted"/>
<dbReference type="HOGENOM" id="CLU_159952_0_0_0"/>
<name>L0A4R4_DEIPD</name>
<dbReference type="PATRIC" id="fig|937777.3.peg.2553"/>
<organism evidence="2 3">
    <name type="scientific">Deinococcus peraridilitoris (strain DSM 19664 / LMG 22246 / CIP 109416 / KR-200)</name>
    <dbReference type="NCBI Taxonomy" id="937777"/>
    <lineage>
        <taxon>Bacteria</taxon>
        <taxon>Thermotogati</taxon>
        <taxon>Deinococcota</taxon>
        <taxon>Deinococci</taxon>
        <taxon>Deinococcales</taxon>
        <taxon>Deinococcaceae</taxon>
        <taxon>Deinococcus</taxon>
    </lineage>
</organism>
<evidence type="ECO:0000256" key="1">
    <source>
        <dbReference type="SAM" id="Phobius"/>
    </source>
</evidence>
<evidence type="ECO:0000313" key="3">
    <source>
        <dbReference type="Proteomes" id="UP000010467"/>
    </source>
</evidence>
<feature type="transmembrane region" description="Helical" evidence="1">
    <location>
        <begin position="60"/>
        <end position="83"/>
    </location>
</feature>
<keyword evidence="1" id="KW-1133">Transmembrane helix</keyword>
<accession>L0A4R4</accession>
<dbReference type="eggNOG" id="ENOG5033633">
    <property type="taxonomic scope" value="Bacteria"/>
</dbReference>
<feature type="transmembrane region" description="Helical" evidence="1">
    <location>
        <begin position="31"/>
        <end position="48"/>
    </location>
</feature>
<dbReference type="AlphaFoldDB" id="L0A4R4"/>
<dbReference type="RefSeq" id="WP_015236312.1">
    <property type="nucleotide sequence ID" value="NC_019793.1"/>
</dbReference>
<sequence>MAKITVLIGTLLTVLGIVSYALTAGASFTALIPAVLGALFVVLGLIGGRSDTARRHAMHAAAALALLGVLGSLRVLPALGALLSGRTVERPVAVFAQGLTLVLCALLLALAVRSFIAARRARRLAEA</sequence>
<gene>
    <name evidence="2" type="ordered locus">Deipe_2545</name>
</gene>
<evidence type="ECO:0000313" key="2">
    <source>
        <dbReference type="EMBL" id="AFZ68010.1"/>
    </source>
</evidence>
<keyword evidence="3" id="KW-1185">Reference proteome</keyword>